<dbReference type="Proteomes" id="UP000041314">
    <property type="component" value="Unassembled WGS sequence"/>
</dbReference>
<dbReference type="AlphaFoldDB" id="A0A655EHI9"/>
<evidence type="ECO:0000313" key="1">
    <source>
        <dbReference type="EMBL" id="CNV21719.1"/>
    </source>
</evidence>
<protein>
    <submittedName>
        <fullName evidence="1">Uncharacterized protein</fullName>
    </submittedName>
</protein>
<reference evidence="1 2" key="1">
    <citation type="submission" date="2015-03" db="EMBL/GenBank/DDBJ databases">
        <authorList>
            <consortium name="Pathogen Informatics"/>
        </authorList>
    </citation>
    <scope>NUCLEOTIDE SEQUENCE [LARGE SCALE GENOMIC DNA]</scope>
    <source>
        <strain evidence="1 2">A1104</strain>
    </source>
</reference>
<gene>
    <name evidence="1" type="ORF">ERS008198_04684</name>
</gene>
<accession>A0A655EHI9</accession>
<evidence type="ECO:0000313" key="2">
    <source>
        <dbReference type="Proteomes" id="UP000041314"/>
    </source>
</evidence>
<organism evidence="1 2">
    <name type="scientific">Salmonella enterica subsp. enterica serovar Bovismorbificans</name>
    <dbReference type="NCBI Taxonomy" id="58097"/>
    <lineage>
        <taxon>Bacteria</taxon>
        <taxon>Pseudomonadati</taxon>
        <taxon>Pseudomonadota</taxon>
        <taxon>Gammaproteobacteria</taxon>
        <taxon>Enterobacterales</taxon>
        <taxon>Enterobacteriaceae</taxon>
        <taxon>Salmonella</taxon>
    </lineage>
</organism>
<proteinExistence type="predicted"/>
<name>A0A655EHI9_SALET</name>
<dbReference type="EMBL" id="CQPA01000070">
    <property type="protein sequence ID" value="CNV21719.1"/>
    <property type="molecule type" value="Genomic_DNA"/>
</dbReference>
<sequence length="75" mass="8525">MIDIVNLRIRIPSNLLFPARGIKSEVFPPINTAVAKKLLNTGIPGLCCIFFQQCGNIKTIPRRVRFTVHSEIMRF</sequence>